<dbReference type="RefSeq" id="WP_083201044.1">
    <property type="nucleotide sequence ID" value="NZ_FLOB01000014.1"/>
</dbReference>
<dbReference type="InterPro" id="IPR021312">
    <property type="entry name" value="DUF2889"/>
</dbReference>
<dbReference type="AlphaFoldDB" id="A0A1A8TTI4"/>
<dbReference type="OrthoDB" id="6862397at2"/>
<sequence>MSSNNQKTQIKQDDVNNTNIDRRIGTKANRELMHRRFVESNGYRRDDGLWDIEAHMKDLKTYDVYREFDGSKVPEGSPFHDIGLTMTLDDSFKVVDIHVYMEAFPFPNCSGAIPSFEVIKGTQIGPGWSRWLKQEFKGKVGCTHVLELLPVAATTAYQMMWGPLSDKYPEQVSKTLQGLVNSCHGWSDDGPMVRKLVTEDVIRLPEEEV</sequence>
<dbReference type="STRING" id="1792290.MSP8886_03840"/>
<name>A0A1A8TTI4_9GAMM</name>
<keyword evidence="2" id="KW-1185">Reference proteome</keyword>
<reference evidence="1 2" key="1">
    <citation type="submission" date="2016-06" db="EMBL/GenBank/DDBJ databases">
        <authorList>
            <person name="Kjaerup R.B."/>
            <person name="Dalgaard T.S."/>
            <person name="Juul-Madsen H.R."/>
        </authorList>
    </citation>
    <scope>NUCLEOTIDE SEQUENCE [LARGE SCALE GENOMIC DNA]</scope>
    <source>
        <strain evidence="1 2">CECT 8886</strain>
    </source>
</reference>
<protein>
    <recommendedName>
        <fullName evidence="3">DUF2889 domain-containing protein</fullName>
    </recommendedName>
</protein>
<accession>A0A1A8TTI4</accession>
<dbReference type="Pfam" id="PF11136">
    <property type="entry name" value="DUF2889"/>
    <property type="match status" value="1"/>
</dbReference>
<proteinExistence type="predicted"/>
<gene>
    <name evidence="1" type="ORF">MSP8886_03840</name>
</gene>
<dbReference type="EMBL" id="FLOB01000014">
    <property type="protein sequence ID" value="SBS36765.1"/>
    <property type="molecule type" value="Genomic_DNA"/>
</dbReference>
<evidence type="ECO:0008006" key="3">
    <source>
        <dbReference type="Google" id="ProtNLM"/>
    </source>
</evidence>
<evidence type="ECO:0000313" key="1">
    <source>
        <dbReference type="EMBL" id="SBS36765.1"/>
    </source>
</evidence>
<dbReference type="Proteomes" id="UP000092544">
    <property type="component" value="Unassembled WGS sequence"/>
</dbReference>
<evidence type="ECO:0000313" key="2">
    <source>
        <dbReference type="Proteomes" id="UP000092544"/>
    </source>
</evidence>
<organism evidence="1 2">
    <name type="scientific">Marinomonas spartinae</name>
    <dbReference type="NCBI Taxonomy" id="1792290"/>
    <lineage>
        <taxon>Bacteria</taxon>
        <taxon>Pseudomonadati</taxon>
        <taxon>Pseudomonadota</taxon>
        <taxon>Gammaproteobacteria</taxon>
        <taxon>Oceanospirillales</taxon>
        <taxon>Oceanospirillaceae</taxon>
        <taxon>Marinomonas</taxon>
    </lineage>
</organism>